<gene>
    <name evidence="9" type="ORF">B1806_09725</name>
</gene>
<dbReference type="SUPFAM" id="SSF82866">
    <property type="entry name" value="Multidrug efflux transporter AcrB transmembrane domain"/>
    <property type="match status" value="2"/>
</dbReference>
<keyword evidence="5 8" id="KW-0812">Transmembrane</keyword>
<keyword evidence="6 8" id="KW-1133">Transmembrane helix</keyword>
<feature type="transmembrane region" description="Helical" evidence="8">
    <location>
        <begin position="387"/>
        <end position="411"/>
    </location>
</feature>
<dbReference type="InterPro" id="IPR027463">
    <property type="entry name" value="AcrB_DN_DC_subdom"/>
</dbReference>
<evidence type="ECO:0000313" key="10">
    <source>
        <dbReference type="Proteomes" id="UP000307749"/>
    </source>
</evidence>
<dbReference type="STRING" id="993689.GCA_002077135_00368"/>
<keyword evidence="7 8" id="KW-0472">Membrane</keyword>
<comment type="caution">
    <text evidence="9">The sequence shown here is derived from an EMBL/GenBank/DDBJ whole genome shotgun (WGS) entry which is preliminary data.</text>
</comment>
<keyword evidence="10" id="KW-1185">Reference proteome</keyword>
<feature type="transmembrane region" description="Helical" evidence="8">
    <location>
        <begin position="861"/>
        <end position="880"/>
    </location>
</feature>
<feature type="transmembrane region" description="Helical" evidence="8">
    <location>
        <begin position="360"/>
        <end position="381"/>
    </location>
</feature>
<dbReference type="SUPFAM" id="SSF82693">
    <property type="entry name" value="Multidrug efflux transporter AcrB pore domain, PN1, PN2, PC1 and PC2 subdomains"/>
    <property type="match status" value="3"/>
</dbReference>
<feature type="transmembrane region" description="Helical" evidence="8">
    <location>
        <begin position="960"/>
        <end position="979"/>
    </location>
</feature>
<dbReference type="OrthoDB" id="9759330at2"/>
<evidence type="ECO:0000256" key="8">
    <source>
        <dbReference type="SAM" id="Phobius"/>
    </source>
</evidence>
<evidence type="ECO:0000256" key="3">
    <source>
        <dbReference type="ARBA" id="ARBA00022475"/>
    </source>
</evidence>
<feature type="transmembrane region" description="Helical" evidence="8">
    <location>
        <begin position="336"/>
        <end position="353"/>
    </location>
</feature>
<dbReference type="RefSeq" id="WP_081130396.1">
    <property type="nucleotide sequence ID" value="NZ_LDOS01000005.1"/>
</dbReference>
<sequence>MNLSAPFITRPVATTLLMAAIVLLGFIAFPHLPVAPLPSIDFPTIQVTATLPGASPETMAASVATPLERQLGQIAGVSDMTSFSAQGATSITVQFDLDRNIDSAAQDVQAALTAASKSLPTTMTTPPTWKKLNPADAPILILAATSRLLPLTTVDDDVDNLLARSISQVSGVAQVALGGEQQPSIRVQVNPAKLASLGLTLEQVRQALVAASTDAAKGALDTATTGFAIAANDQLTEAQKFQQVVIAYRNGAPVRVEDVGRAISAAADRTAAAYYNGQPAILLTIYRQPGANVIDTVDRIKARLPELTANLPAGVDVQTVLDRTTTIRASVRDVEFTLGLTIVLVVMVVALFLRNLRATVIPGITIAVVLLGAFALMWLFGFSLDNLSLMALTIAVGFVVDDAIVVIENIYRHIEAGEAPRAAALNGAREIGFTVLSMSLSLVAVLLPIAFMSGIVGRLFREFAFTVVAAVVVSAVVSLTLAPMLCARWIQPVRSSHGVWYRRIETGFEWLTAGYRKTLDLALTHARWMLAAFLATVALTLILAWSIPKGFFPVQDTGLIGALADASQSVSPREMRRLERQIDAIVGRDPAVAGVASWTGSTGGNGFAQTQNTARYFIVLKPRSERSLLAPRIIERLQHALHDVNDATLHMHATQDITVGGRTSRGNFQFTLQDADFDQLRHWSGSMLAAMRKLPEIEGVASDLQDSAPQLTVDINRAKAASLGVSVDAIDNTLDDAYGQRQISQYFTQVSTYPLILEVTPTQLHRLTSLNDLYVTSTTTGATVPLSTFVTINTDTTGPLSIVHQGQFPAVNLSFNLVPGASLGQAVTAIRQAARDIHLPESVSGTFTGNAGAFQKSLASMPFMVVLSLLAVYIVLGILYEDFIYPLTILSTLPSASLGALLALYAVHMDLSVIGMIGLILLIGIVEKNGIMLVDFAIVAERERGQAPLQAIREACLLRFRPILMTTTAALLAGVALAAGSGTGSALRRPLGITIIGGLILSQLLTLYTTPVVYLYLDRMRARIRQRRANRIEGAV</sequence>
<evidence type="ECO:0000256" key="1">
    <source>
        <dbReference type="ARBA" id="ARBA00004429"/>
    </source>
</evidence>
<dbReference type="PRINTS" id="PR00702">
    <property type="entry name" value="ACRIFLAVINRP"/>
</dbReference>
<dbReference type="AlphaFoldDB" id="A0A4S3KPU6"/>
<protein>
    <submittedName>
        <fullName evidence="9">Acriflavine resistance protein B</fullName>
    </submittedName>
</protein>
<dbReference type="Pfam" id="PF00873">
    <property type="entry name" value="ACR_tran"/>
    <property type="match status" value="1"/>
</dbReference>
<dbReference type="PANTHER" id="PTHR32063:SF30">
    <property type="entry name" value="ACRB_ACRD_ACRF FAMILY PROTEIN"/>
    <property type="match status" value="1"/>
</dbReference>
<dbReference type="GO" id="GO:0005886">
    <property type="term" value="C:plasma membrane"/>
    <property type="evidence" value="ECO:0007669"/>
    <property type="project" value="UniProtKB-SubCell"/>
</dbReference>
<dbReference type="Gene3D" id="1.20.1640.10">
    <property type="entry name" value="Multidrug efflux transporter AcrB transmembrane domain"/>
    <property type="match status" value="2"/>
</dbReference>
<dbReference type="Gene3D" id="3.30.2090.10">
    <property type="entry name" value="Multidrug efflux transporter AcrB TolC docking domain, DN and DC subdomains"/>
    <property type="match status" value="2"/>
</dbReference>
<evidence type="ECO:0000256" key="5">
    <source>
        <dbReference type="ARBA" id="ARBA00022692"/>
    </source>
</evidence>
<accession>A0A4S3KPU6</accession>
<dbReference type="GO" id="GO:0042910">
    <property type="term" value="F:xenobiotic transmembrane transporter activity"/>
    <property type="evidence" value="ECO:0007669"/>
    <property type="project" value="TreeGrafter"/>
</dbReference>
<dbReference type="EMBL" id="MWQO01000033">
    <property type="protein sequence ID" value="THD10134.1"/>
    <property type="molecule type" value="Genomic_DNA"/>
</dbReference>
<dbReference type="FunFam" id="1.20.1640.10:FF:000001">
    <property type="entry name" value="Efflux pump membrane transporter"/>
    <property type="match status" value="1"/>
</dbReference>
<feature type="transmembrane region" description="Helical" evidence="8">
    <location>
        <begin position="463"/>
        <end position="486"/>
    </location>
</feature>
<feature type="transmembrane region" description="Helical" evidence="8">
    <location>
        <begin position="12"/>
        <end position="32"/>
    </location>
</feature>
<dbReference type="FunFam" id="3.30.70.1430:FF:000001">
    <property type="entry name" value="Efflux pump membrane transporter"/>
    <property type="match status" value="1"/>
</dbReference>
<dbReference type="PANTHER" id="PTHR32063">
    <property type="match status" value="1"/>
</dbReference>
<dbReference type="Gene3D" id="3.30.70.1430">
    <property type="entry name" value="Multidrug efflux transporter AcrB pore domain"/>
    <property type="match status" value="2"/>
</dbReference>
<dbReference type="Proteomes" id="UP000307749">
    <property type="component" value="Unassembled WGS sequence"/>
</dbReference>
<dbReference type="SUPFAM" id="SSF82714">
    <property type="entry name" value="Multidrug efflux transporter AcrB TolC docking domain, DN and DC subdomains"/>
    <property type="match status" value="2"/>
</dbReference>
<organism evidence="9 10">
    <name type="scientific">Metallibacterium scheffleri</name>
    <dbReference type="NCBI Taxonomy" id="993689"/>
    <lineage>
        <taxon>Bacteria</taxon>
        <taxon>Pseudomonadati</taxon>
        <taxon>Pseudomonadota</taxon>
        <taxon>Gammaproteobacteria</taxon>
        <taxon>Lysobacterales</taxon>
        <taxon>Rhodanobacteraceae</taxon>
        <taxon>Metallibacterium</taxon>
    </lineage>
</organism>
<feature type="transmembrane region" description="Helical" evidence="8">
    <location>
        <begin position="526"/>
        <end position="547"/>
    </location>
</feature>
<keyword evidence="4" id="KW-0997">Cell inner membrane</keyword>
<feature type="transmembrane region" description="Helical" evidence="8">
    <location>
        <begin position="991"/>
        <end position="1017"/>
    </location>
</feature>
<evidence type="ECO:0000256" key="7">
    <source>
        <dbReference type="ARBA" id="ARBA00023136"/>
    </source>
</evidence>
<dbReference type="Gene3D" id="3.30.70.1320">
    <property type="entry name" value="Multidrug efflux transporter AcrB pore domain like"/>
    <property type="match status" value="1"/>
</dbReference>
<dbReference type="Gene3D" id="3.30.70.1440">
    <property type="entry name" value="Multidrug efflux transporter AcrB pore domain"/>
    <property type="match status" value="1"/>
</dbReference>
<proteinExistence type="predicted"/>
<reference evidence="9 10" key="1">
    <citation type="submission" date="2017-02" db="EMBL/GenBank/DDBJ databases">
        <title>Whole genome sequencing of Metallibacterium scheffleri DSM 24874 (T).</title>
        <authorList>
            <person name="Kumar S."/>
            <person name="Patil P."/>
            <person name="Patil P.B."/>
        </authorList>
    </citation>
    <scope>NUCLEOTIDE SEQUENCE [LARGE SCALE GENOMIC DNA]</scope>
    <source>
        <strain evidence="9 10">DSM 24874</strain>
    </source>
</reference>
<evidence type="ECO:0000256" key="4">
    <source>
        <dbReference type="ARBA" id="ARBA00022519"/>
    </source>
</evidence>
<dbReference type="InterPro" id="IPR001036">
    <property type="entry name" value="Acrflvin-R"/>
</dbReference>
<evidence type="ECO:0000313" key="9">
    <source>
        <dbReference type="EMBL" id="THD10134.1"/>
    </source>
</evidence>
<name>A0A4S3KPU6_9GAMM</name>
<feature type="transmembrane region" description="Helical" evidence="8">
    <location>
        <begin position="913"/>
        <end position="939"/>
    </location>
</feature>
<evidence type="ECO:0000256" key="6">
    <source>
        <dbReference type="ARBA" id="ARBA00022989"/>
    </source>
</evidence>
<keyword evidence="2" id="KW-0813">Transport</keyword>
<feature type="transmembrane region" description="Helical" evidence="8">
    <location>
        <begin position="887"/>
        <end position="907"/>
    </location>
</feature>
<evidence type="ECO:0000256" key="2">
    <source>
        <dbReference type="ARBA" id="ARBA00022448"/>
    </source>
</evidence>
<feature type="transmembrane region" description="Helical" evidence="8">
    <location>
        <begin position="431"/>
        <end position="451"/>
    </location>
</feature>
<keyword evidence="3" id="KW-1003">Cell membrane</keyword>
<comment type="subcellular location">
    <subcellularLocation>
        <location evidence="1">Cell inner membrane</location>
        <topology evidence="1">Multi-pass membrane protein</topology>
    </subcellularLocation>
</comment>